<evidence type="ECO:0000313" key="3">
    <source>
        <dbReference type="EMBL" id="NEN53499.1"/>
    </source>
</evidence>
<organism evidence="2 4">
    <name type="scientific">Modestobacter muralis</name>
    <dbReference type="NCBI Taxonomy" id="1608614"/>
    <lineage>
        <taxon>Bacteria</taxon>
        <taxon>Bacillati</taxon>
        <taxon>Actinomycetota</taxon>
        <taxon>Actinomycetes</taxon>
        <taxon>Geodermatophilales</taxon>
        <taxon>Geodermatophilaceae</taxon>
        <taxon>Modestobacter</taxon>
    </lineage>
</organism>
<evidence type="ECO:0008006" key="6">
    <source>
        <dbReference type="Google" id="ProtNLM"/>
    </source>
</evidence>
<evidence type="ECO:0000313" key="5">
    <source>
        <dbReference type="Proteomes" id="UP000471152"/>
    </source>
</evidence>
<comment type="caution">
    <text evidence="2">The sequence shown here is derived from an EMBL/GenBank/DDBJ whole genome shotgun (WGS) entry which is preliminary data.</text>
</comment>
<gene>
    <name evidence="3" type="ORF">G3R41_21590</name>
    <name evidence="2" type="ORF">GCU67_20775</name>
</gene>
<proteinExistence type="predicted"/>
<evidence type="ECO:0000256" key="1">
    <source>
        <dbReference type="SAM" id="MobiDB-lite"/>
    </source>
</evidence>
<dbReference type="Proteomes" id="UP000471152">
    <property type="component" value="Unassembled WGS sequence"/>
</dbReference>
<dbReference type="EMBL" id="JAAGWH010000068">
    <property type="protein sequence ID" value="NEK96580.1"/>
    <property type="molecule type" value="Genomic_DNA"/>
</dbReference>
<feature type="region of interest" description="Disordered" evidence="1">
    <location>
        <begin position="256"/>
        <end position="308"/>
    </location>
</feature>
<evidence type="ECO:0000313" key="4">
    <source>
        <dbReference type="Proteomes" id="UP000468828"/>
    </source>
</evidence>
<keyword evidence="4" id="KW-1185">Reference proteome</keyword>
<evidence type="ECO:0000313" key="2">
    <source>
        <dbReference type="EMBL" id="NEK96580.1"/>
    </source>
</evidence>
<reference evidence="3 5" key="2">
    <citation type="submission" date="2020-02" db="EMBL/GenBank/DDBJ databases">
        <title>The WGS of Modestobacter muralis DSM 100205.</title>
        <authorList>
            <person name="Jiang Z."/>
        </authorList>
    </citation>
    <scope>NUCLEOTIDE SEQUENCE [LARGE SCALE GENOMIC DNA]</scope>
    <source>
        <strain evidence="3 5">DSM 100205</strain>
    </source>
</reference>
<name>A0A6P0F075_9ACTN</name>
<dbReference type="Proteomes" id="UP000468828">
    <property type="component" value="Unassembled WGS sequence"/>
</dbReference>
<accession>A0A6P0F075</accession>
<feature type="compositionally biased region" description="Basic and acidic residues" evidence="1">
    <location>
        <begin position="296"/>
        <end position="308"/>
    </location>
</feature>
<sequence length="308" mass="32419">MSEPDGADEIVGGGLRLAATAAALVGQRIAEARAEAARQAAEADAQQARQMGTRLTAERNAARAQYGVVDRDDWWRTAGASDVADVWQTAQSWRDLDPEANRALDRIRTQVRDRYGVDLDDGGEVDRDALERAVTERQAAAVERRRAQQAGETLEAAVALATNEPNVAAVLDQNVRRAGLATELAELEKPIDLAAQVVAGLRQGGERDVTVAQAEVNRATAAAGSYESAEARLLAEAAQGGGAVGTEESARRAQLTQAMGTTAPAARTTADQLNAKPVTAAPAAGKAALRAPKARKSPDRTAERSRGR</sequence>
<feature type="compositionally biased region" description="Low complexity" evidence="1">
    <location>
        <begin position="275"/>
        <end position="291"/>
    </location>
</feature>
<dbReference type="AlphaFoldDB" id="A0A6P0F075"/>
<dbReference type="EMBL" id="JAAGWB010000072">
    <property type="protein sequence ID" value="NEN53499.1"/>
    <property type="molecule type" value="Genomic_DNA"/>
</dbReference>
<dbReference type="RefSeq" id="WP_163613365.1">
    <property type="nucleotide sequence ID" value="NZ_JAAGWB010000072.1"/>
</dbReference>
<reference evidence="2 4" key="1">
    <citation type="submission" date="2020-01" db="EMBL/GenBank/DDBJ databases">
        <title>the WGS Modestobacter muralis CPCC 204518.</title>
        <authorList>
            <person name="Jiang Z."/>
        </authorList>
    </citation>
    <scope>NUCLEOTIDE SEQUENCE [LARGE SCALE GENOMIC DNA]</scope>
    <source>
        <strain evidence="2 4">DSM 100205</strain>
    </source>
</reference>
<protein>
    <recommendedName>
        <fullName evidence="6">Colicin import membrane protein</fullName>
    </recommendedName>
</protein>